<proteinExistence type="predicted"/>
<comment type="caution">
    <text evidence="1">The sequence shown here is derived from an EMBL/GenBank/DDBJ whole genome shotgun (WGS) entry which is preliminary data.</text>
</comment>
<keyword evidence="1" id="KW-0548">Nucleotidyltransferase</keyword>
<dbReference type="AlphaFoldDB" id="A0ABD5ZX67"/>
<dbReference type="Proteomes" id="UP001596434">
    <property type="component" value="Unassembled WGS sequence"/>
</dbReference>
<dbReference type="SUPFAM" id="SSF53448">
    <property type="entry name" value="Nucleotide-diphospho-sugar transferases"/>
    <property type="match status" value="1"/>
</dbReference>
<dbReference type="InterPro" id="IPR003329">
    <property type="entry name" value="Cytidylyl_trans"/>
</dbReference>
<organism evidence="1 2">
    <name type="scientific">Haloplanus litoreus</name>
    <dbReference type="NCBI Taxonomy" id="767515"/>
    <lineage>
        <taxon>Archaea</taxon>
        <taxon>Methanobacteriati</taxon>
        <taxon>Methanobacteriota</taxon>
        <taxon>Stenosarchaea group</taxon>
        <taxon>Halobacteria</taxon>
        <taxon>Halobacteriales</taxon>
        <taxon>Haloferacaceae</taxon>
        <taxon>Haloplanus</taxon>
    </lineage>
</organism>
<dbReference type="InterPro" id="IPR029044">
    <property type="entry name" value="Nucleotide-diphossugar_trans"/>
</dbReference>
<protein>
    <submittedName>
        <fullName evidence="1">Cytidylyltransferase domain-containing protein</fullName>
    </submittedName>
</protein>
<dbReference type="CDD" id="cd02513">
    <property type="entry name" value="CMP-NeuAc_Synthase"/>
    <property type="match status" value="1"/>
</dbReference>
<dbReference type="EMBL" id="JBHTAT010000001">
    <property type="protein sequence ID" value="MFC7255280.1"/>
    <property type="molecule type" value="Genomic_DNA"/>
</dbReference>
<gene>
    <name evidence="1" type="ORF">ACFQKE_08240</name>
</gene>
<evidence type="ECO:0000313" key="1">
    <source>
        <dbReference type="EMBL" id="MFC7255280.1"/>
    </source>
</evidence>
<keyword evidence="1" id="KW-0808">Transferase</keyword>
<sequence>MDVLGVVPVRSGSKRVPNKNVRELGGKPLLAHTIEQAASSSVLDRCLISTDDEEIATVAREHGGDAPFLRPDRLATDTASSADAVAHALEWVHERGHEPTIVVLLQVTTPFRTSADIDEAVEKLRRSPEAKSIVAVTEYRVPPQWAFEIDDEGRLRSHFSAYDMWDDGPGRSQETATLYHPNGAVFAARVDSFLADPEFYKQPTISYEMPAERSLDIDEPYDLELARALYEYRNKN</sequence>
<dbReference type="PANTHER" id="PTHR21485:SF6">
    <property type="entry name" value="N-ACYLNEURAMINATE CYTIDYLYLTRANSFERASE-RELATED"/>
    <property type="match status" value="1"/>
</dbReference>
<dbReference type="InterPro" id="IPR050793">
    <property type="entry name" value="CMP-NeuNAc_synthase"/>
</dbReference>
<dbReference type="Gene3D" id="3.90.550.10">
    <property type="entry name" value="Spore Coat Polysaccharide Biosynthesis Protein SpsA, Chain A"/>
    <property type="match status" value="1"/>
</dbReference>
<reference evidence="1 2" key="1">
    <citation type="journal article" date="2019" name="Int. J. Syst. Evol. Microbiol.">
        <title>The Global Catalogue of Microorganisms (GCM) 10K type strain sequencing project: providing services to taxonomists for standard genome sequencing and annotation.</title>
        <authorList>
            <consortium name="The Broad Institute Genomics Platform"/>
            <consortium name="The Broad Institute Genome Sequencing Center for Infectious Disease"/>
            <person name="Wu L."/>
            <person name="Ma J."/>
        </authorList>
    </citation>
    <scope>NUCLEOTIDE SEQUENCE [LARGE SCALE GENOMIC DNA]</scope>
    <source>
        <strain evidence="1 2">GX21</strain>
    </source>
</reference>
<dbReference type="Pfam" id="PF02348">
    <property type="entry name" value="CTP_transf_3"/>
    <property type="match status" value="1"/>
</dbReference>
<name>A0ABD5ZX67_9EURY</name>
<dbReference type="RefSeq" id="WP_379703502.1">
    <property type="nucleotide sequence ID" value="NZ_JBHTAT010000001.1"/>
</dbReference>
<keyword evidence="2" id="KW-1185">Reference proteome</keyword>
<dbReference type="PANTHER" id="PTHR21485">
    <property type="entry name" value="HAD SUPERFAMILY MEMBERS CMAS AND KDSC"/>
    <property type="match status" value="1"/>
</dbReference>
<evidence type="ECO:0000313" key="2">
    <source>
        <dbReference type="Proteomes" id="UP001596434"/>
    </source>
</evidence>
<dbReference type="GeneID" id="96953632"/>
<accession>A0ABD5ZX67</accession>
<dbReference type="GO" id="GO:0016779">
    <property type="term" value="F:nucleotidyltransferase activity"/>
    <property type="evidence" value="ECO:0007669"/>
    <property type="project" value="UniProtKB-KW"/>
</dbReference>